<evidence type="ECO:0000256" key="2">
    <source>
        <dbReference type="ARBA" id="ARBA00007145"/>
    </source>
</evidence>
<feature type="active site" description="For glutaminase activity" evidence="7">
    <location>
        <position position="114"/>
    </location>
</feature>
<feature type="binding site" evidence="7">
    <location>
        <begin position="359"/>
        <end position="366"/>
    </location>
    <ligand>
        <name>ATP</name>
        <dbReference type="ChEBI" id="CHEBI:30616"/>
    </ligand>
</feature>
<dbReference type="RefSeq" id="WP_183697182.1">
    <property type="nucleotide sequence ID" value="NZ_JACICA010000008.1"/>
</dbReference>
<comment type="pathway">
    <text evidence="1 7 8">Cofactor biosynthesis; NAD(+) biosynthesis; NAD(+) from deamido-NAD(+) (L-Gln route): step 1/1.</text>
</comment>
<dbReference type="GO" id="GO:0003952">
    <property type="term" value="F:NAD+ synthase (glutamine-hydrolyzing) activity"/>
    <property type="evidence" value="ECO:0007669"/>
    <property type="project" value="UniProtKB-UniRule"/>
</dbReference>
<dbReference type="Pfam" id="PF02540">
    <property type="entry name" value="NAD_synthase"/>
    <property type="match status" value="1"/>
</dbReference>
<feature type="active site" description="Nucleophile; for glutaminase activity" evidence="7">
    <location>
        <position position="168"/>
    </location>
</feature>
<keyword evidence="5 7" id="KW-0067">ATP-binding</keyword>
<feature type="binding site" evidence="7">
    <location>
        <position position="201"/>
    </location>
    <ligand>
        <name>L-glutamine</name>
        <dbReference type="ChEBI" id="CHEBI:58359"/>
    </ligand>
</feature>
<comment type="similarity">
    <text evidence="2 7 8">In the C-terminal section; belongs to the NAD synthetase family.</text>
</comment>
<dbReference type="Gene3D" id="3.60.110.10">
    <property type="entry name" value="Carbon-nitrogen hydrolase"/>
    <property type="match status" value="1"/>
</dbReference>
<dbReference type="HAMAP" id="MF_02090">
    <property type="entry name" value="NadE_glutamine_dep"/>
    <property type="match status" value="1"/>
</dbReference>
<dbReference type="UniPathway" id="UPA00253">
    <property type="reaction ID" value="UER00334"/>
</dbReference>
<dbReference type="InterPro" id="IPR014729">
    <property type="entry name" value="Rossmann-like_a/b/a_fold"/>
</dbReference>
<dbReference type="PIRSF" id="PIRSF006630">
    <property type="entry name" value="NADS_GAT"/>
    <property type="match status" value="1"/>
</dbReference>
<feature type="binding site" evidence="7">
    <location>
        <position position="445"/>
    </location>
    <ligand>
        <name>deamido-NAD(+)</name>
        <dbReference type="ChEBI" id="CHEBI:58437"/>
        <note>ligand shared between two neighboring subunits</note>
    </ligand>
</feature>
<dbReference type="GO" id="GO:0004359">
    <property type="term" value="F:glutaminase activity"/>
    <property type="evidence" value="ECO:0007669"/>
    <property type="project" value="InterPro"/>
</dbReference>
<evidence type="ECO:0000313" key="11">
    <source>
        <dbReference type="EMBL" id="MBB3703137.1"/>
    </source>
</evidence>
<evidence type="ECO:0000256" key="4">
    <source>
        <dbReference type="ARBA" id="ARBA00022741"/>
    </source>
</evidence>
<proteinExistence type="inferred from homology"/>
<evidence type="ECO:0000256" key="8">
    <source>
        <dbReference type="PIRNR" id="PIRNR006630"/>
    </source>
</evidence>
<dbReference type="InterPro" id="IPR041856">
    <property type="entry name" value="NAD+_synth_C"/>
</dbReference>
<feature type="binding site" evidence="7">
    <location>
        <begin position="479"/>
        <end position="482"/>
    </location>
    <ligand>
        <name>deamido-NAD(+)</name>
        <dbReference type="ChEBI" id="CHEBI:58437"/>
        <note>ligand shared between two neighboring subunits</note>
    </ligand>
</feature>
<dbReference type="Gene3D" id="1.10.10.1140">
    <property type="entry name" value="Glutamine-dependent NAD+ synthetase, C-terminal domain"/>
    <property type="match status" value="1"/>
</dbReference>
<dbReference type="InterPro" id="IPR003694">
    <property type="entry name" value="NAD_synthase"/>
</dbReference>
<comment type="function">
    <text evidence="7">Catalyzes the ATP-dependent amidation of deamido-NAD to form NAD. Uses L-glutamine as a nitrogen source.</text>
</comment>
<evidence type="ECO:0000313" key="12">
    <source>
        <dbReference type="Proteomes" id="UP000541425"/>
    </source>
</evidence>
<comment type="catalytic activity">
    <reaction evidence="7 8">
        <text>deamido-NAD(+) + L-glutamine + ATP + H2O = L-glutamate + AMP + diphosphate + NAD(+) + H(+)</text>
        <dbReference type="Rhea" id="RHEA:24384"/>
        <dbReference type="ChEBI" id="CHEBI:15377"/>
        <dbReference type="ChEBI" id="CHEBI:15378"/>
        <dbReference type="ChEBI" id="CHEBI:29985"/>
        <dbReference type="ChEBI" id="CHEBI:30616"/>
        <dbReference type="ChEBI" id="CHEBI:33019"/>
        <dbReference type="ChEBI" id="CHEBI:57540"/>
        <dbReference type="ChEBI" id="CHEBI:58359"/>
        <dbReference type="ChEBI" id="CHEBI:58437"/>
        <dbReference type="ChEBI" id="CHEBI:456215"/>
        <dbReference type="EC" id="6.3.5.1"/>
    </reaction>
</comment>
<comment type="similarity">
    <text evidence="9">Belongs to the NAD synthetase family.</text>
</comment>
<feature type="domain" description="CN hydrolase" evidence="10">
    <location>
        <begin position="5"/>
        <end position="268"/>
    </location>
</feature>
<dbReference type="NCBIfam" id="TIGR00552">
    <property type="entry name" value="nadE"/>
    <property type="match status" value="1"/>
</dbReference>
<evidence type="ECO:0000256" key="5">
    <source>
        <dbReference type="ARBA" id="ARBA00022840"/>
    </source>
</evidence>
<evidence type="ECO:0000256" key="7">
    <source>
        <dbReference type="HAMAP-Rule" id="MF_02090"/>
    </source>
</evidence>
<dbReference type="CDD" id="cd07570">
    <property type="entry name" value="GAT_Gln-NAD-synth"/>
    <property type="match status" value="1"/>
</dbReference>
<comment type="caution">
    <text evidence="11">The sequence shown here is derived from an EMBL/GenBank/DDBJ whole genome shotgun (WGS) entry which is preliminary data.</text>
</comment>
<dbReference type="SUPFAM" id="SSF52402">
    <property type="entry name" value="Adenine nucleotide alpha hydrolases-like"/>
    <property type="match status" value="1"/>
</dbReference>
<accession>A0A7W5UN95</accession>
<keyword evidence="6 7" id="KW-0520">NAD</keyword>
<feature type="binding site" evidence="7">
    <location>
        <position position="474"/>
    </location>
    <ligand>
        <name>deamido-NAD(+)</name>
        <dbReference type="ChEBI" id="CHEBI:58437"/>
        <note>ligand shared between two neighboring subunits</note>
    </ligand>
</feature>
<feature type="binding site" evidence="7">
    <location>
        <position position="469"/>
    </location>
    <ligand>
        <name>ATP</name>
        <dbReference type="ChEBI" id="CHEBI:30616"/>
    </ligand>
</feature>
<dbReference type="GO" id="GO:0005737">
    <property type="term" value="C:cytoplasm"/>
    <property type="evidence" value="ECO:0007669"/>
    <property type="project" value="InterPro"/>
</dbReference>
<dbReference type="GO" id="GO:0009435">
    <property type="term" value="P:NAD+ biosynthetic process"/>
    <property type="evidence" value="ECO:0007669"/>
    <property type="project" value="UniProtKB-UniRule"/>
</dbReference>
<feature type="binding site" evidence="7">
    <location>
        <position position="613"/>
    </location>
    <ligand>
        <name>deamido-NAD(+)</name>
        <dbReference type="ChEBI" id="CHEBI:58437"/>
        <note>ligand shared between two neighboring subunits</note>
    </ligand>
</feature>
<dbReference type="FunFam" id="1.10.10.1140:FF:000001">
    <property type="entry name" value="Glutamine-dependent NAD(+) synthetase"/>
    <property type="match status" value="1"/>
</dbReference>
<protein>
    <recommendedName>
        <fullName evidence="7 8">Glutamine-dependent NAD(+) synthetase</fullName>
        <ecNumber evidence="7 8">6.3.5.1</ecNumber>
    </recommendedName>
    <alternativeName>
        <fullName evidence="7 8">NAD(+) synthase [glutamine-hydrolyzing]</fullName>
    </alternativeName>
</protein>
<feature type="active site" description="Proton acceptor; for glutaminase activity" evidence="7">
    <location>
        <position position="45"/>
    </location>
</feature>
<reference evidence="11 12" key="1">
    <citation type="submission" date="2020-08" db="EMBL/GenBank/DDBJ databases">
        <title>Genomic Encyclopedia of Type Strains, Phase IV (KMG-IV): sequencing the most valuable type-strain genomes for metagenomic binning, comparative biology and taxonomic classification.</title>
        <authorList>
            <person name="Goeker M."/>
        </authorList>
    </citation>
    <scope>NUCLEOTIDE SEQUENCE [LARGE SCALE GENOMIC DNA]</scope>
    <source>
        <strain evidence="11 12">DSM 22548</strain>
    </source>
</reference>
<organism evidence="11 12">
    <name type="scientific">Alloprevotella rava</name>
    <dbReference type="NCBI Taxonomy" id="671218"/>
    <lineage>
        <taxon>Bacteria</taxon>
        <taxon>Pseudomonadati</taxon>
        <taxon>Bacteroidota</taxon>
        <taxon>Bacteroidia</taxon>
        <taxon>Bacteroidales</taxon>
        <taxon>Prevotellaceae</taxon>
        <taxon>Alloprevotella</taxon>
    </lineage>
</organism>
<gene>
    <name evidence="7" type="primary">nadE</name>
    <name evidence="11" type="ORF">FHS60_001615</name>
</gene>
<evidence type="ECO:0000256" key="3">
    <source>
        <dbReference type="ARBA" id="ARBA00022598"/>
    </source>
</evidence>
<sequence length="667" mass="74284">MHGFIKVAAAVPRVRVADCKFNTAQIESMMARAEGLGIEIIVFPELSITGYTCQDLFQQQILLEEAETSLLKIMEFSHNLNITTIVGLPFAYDGMLLNCAAVVQGGKIYGIVPKTYIPNYKEFYEARWFSSASRLGRQEQINFFGQQIPCGDHLLFNNGRFTFGVEICEDLWATIPPSSKLSLHGAEIIFNLSSSNELVGKNAYLKGLICNQSARCISGYVYAGSGYGESTQDIVFSGLGFIAENGHILEEGKRFSMQEQLIVSEIDIDSLRQERRVNTTFASVKDLMQQSDKGTYLHIEMNPTIFDKERFTLTRNIPALPFVPSADKIDECCEEILSIQSEGLAKRIDHTHAETVVVGISGGLDSTLALLVCVNAFDRLKKDRKGIIGITMPGFGTTDRTYTNAINLMKGLGVTIREISIKDACNVHFKDLGIDPAKHDITYENSQARERTQILMDAANQMNGFVVGTGDLSELALGWATYNGDQMSMYAVNSSIPKTLVYHLVSCVAQHVEDEHIKSTLLDIVNTPISPELIPATANGDILQKTEDLVGPYELHDFFIYHFLRKGFRPSKVFYLAQKAFNGSNKNVSTYDDTTILKWLQTFCHRFFSQQFKRSCLPDGPKVGSCSLSPRGDWRMPSDACAALWLEECENLKEQISPVTQPNNESN</sequence>
<feature type="binding site" evidence="7">
    <location>
        <position position="195"/>
    </location>
    <ligand>
        <name>L-glutamine</name>
        <dbReference type="ChEBI" id="CHEBI:58359"/>
    </ligand>
</feature>
<dbReference type="Pfam" id="PF00795">
    <property type="entry name" value="CN_hydrolase"/>
    <property type="match status" value="1"/>
</dbReference>
<evidence type="ECO:0000256" key="6">
    <source>
        <dbReference type="ARBA" id="ARBA00023027"/>
    </source>
</evidence>
<dbReference type="NCBIfam" id="NF002730">
    <property type="entry name" value="PRK02628.1"/>
    <property type="match status" value="1"/>
</dbReference>
<dbReference type="GO" id="GO:0005524">
    <property type="term" value="F:ATP binding"/>
    <property type="evidence" value="ECO:0007669"/>
    <property type="project" value="UniProtKB-UniRule"/>
</dbReference>
<dbReference type="InterPro" id="IPR036526">
    <property type="entry name" value="C-N_Hydrolase_sf"/>
</dbReference>
<keyword evidence="3 7" id="KW-0436">Ligase</keyword>
<dbReference type="GO" id="GO:0008795">
    <property type="term" value="F:NAD+ synthase activity"/>
    <property type="evidence" value="ECO:0007669"/>
    <property type="project" value="UniProtKB-UniRule"/>
</dbReference>
<evidence type="ECO:0000256" key="1">
    <source>
        <dbReference type="ARBA" id="ARBA00005188"/>
    </source>
</evidence>
<dbReference type="AlphaFoldDB" id="A0A7W5UN95"/>
<dbReference type="Proteomes" id="UP000541425">
    <property type="component" value="Unassembled WGS sequence"/>
</dbReference>
<dbReference type="EMBL" id="JACICA010000008">
    <property type="protein sequence ID" value="MBB3703137.1"/>
    <property type="molecule type" value="Genomic_DNA"/>
</dbReference>
<dbReference type="EC" id="6.3.5.1" evidence="7 8"/>
<dbReference type="InterPro" id="IPR003010">
    <property type="entry name" value="C-N_Hydrolase"/>
</dbReference>
<feature type="binding site" evidence="7">
    <location>
        <position position="120"/>
    </location>
    <ligand>
        <name>L-glutamine</name>
        <dbReference type="ChEBI" id="CHEBI:58359"/>
    </ligand>
</feature>
<name>A0A7W5UN95_9BACT</name>
<dbReference type="PANTHER" id="PTHR23090:SF9">
    <property type="entry name" value="GLUTAMINE-DEPENDENT NAD(+) SYNTHETASE"/>
    <property type="match status" value="1"/>
</dbReference>
<dbReference type="PROSITE" id="PS50263">
    <property type="entry name" value="CN_HYDROLASE"/>
    <property type="match status" value="1"/>
</dbReference>
<dbReference type="InterPro" id="IPR022310">
    <property type="entry name" value="NAD/GMP_synthase"/>
</dbReference>
<evidence type="ECO:0000256" key="9">
    <source>
        <dbReference type="RuleBase" id="RU003811"/>
    </source>
</evidence>
<dbReference type="InterPro" id="IPR014445">
    <property type="entry name" value="Gln-dep_NAD_synthase"/>
</dbReference>
<evidence type="ECO:0000259" key="10">
    <source>
        <dbReference type="PROSITE" id="PS50263"/>
    </source>
</evidence>
<keyword evidence="4 7" id="KW-0547">Nucleotide-binding</keyword>
<dbReference type="CDD" id="cd00553">
    <property type="entry name" value="NAD_synthase"/>
    <property type="match status" value="1"/>
</dbReference>
<dbReference type="SUPFAM" id="SSF56317">
    <property type="entry name" value="Carbon-nitrogen hydrolase"/>
    <property type="match status" value="1"/>
</dbReference>
<dbReference type="PANTHER" id="PTHR23090">
    <property type="entry name" value="NH 3 /GLUTAMINE-DEPENDENT NAD + SYNTHETASE"/>
    <property type="match status" value="1"/>
</dbReference>
<dbReference type="Gene3D" id="3.40.50.620">
    <property type="entry name" value="HUPs"/>
    <property type="match status" value="1"/>
</dbReference>